<dbReference type="EC" id="1.8.1.4" evidence="3 13"/>
<keyword evidence="17" id="KW-1185">Reference proteome</keyword>
<dbReference type="PRINTS" id="PR00368">
    <property type="entry name" value="FADPNR"/>
</dbReference>
<dbReference type="Gene3D" id="3.30.390.30">
    <property type="match status" value="1"/>
</dbReference>
<dbReference type="Pfam" id="PF02852">
    <property type="entry name" value="Pyr_redox_dim"/>
    <property type="match status" value="1"/>
</dbReference>
<evidence type="ECO:0000313" key="17">
    <source>
        <dbReference type="Proteomes" id="UP001458946"/>
    </source>
</evidence>
<gene>
    <name evidence="16" type="primary">lpd_1</name>
    <name evidence="16" type="ORF">Dxin01_02502</name>
</gene>
<keyword evidence="7 13" id="KW-0274">FAD</keyword>
<dbReference type="InterPro" id="IPR012999">
    <property type="entry name" value="Pyr_OxRdtase_I_AS"/>
</dbReference>
<protein>
    <recommendedName>
        <fullName evidence="4 13">Dihydrolipoyl dehydrogenase</fullName>
        <ecNumber evidence="3 13">1.8.1.4</ecNumber>
    </recommendedName>
</protein>
<dbReference type="InterPro" id="IPR004099">
    <property type="entry name" value="Pyr_nucl-diS_OxRdtase_dimer"/>
</dbReference>
<dbReference type="InterPro" id="IPR001100">
    <property type="entry name" value="Pyr_nuc-diS_OxRdtase"/>
</dbReference>
<evidence type="ECO:0000256" key="1">
    <source>
        <dbReference type="ARBA" id="ARBA00004496"/>
    </source>
</evidence>
<comment type="subcellular location">
    <subcellularLocation>
        <location evidence="1">Cytoplasm</location>
    </subcellularLocation>
</comment>
<dbReference type="SUPFAM" id="SSF51905">
    <property type="entry name" value="FAD/NAD(P)-binding domain"/>
    <property type="match status" value="1"/>
</dbReference>
<dbReference type="InterPro" id="IPR016156">
    <property type="entry name" value="FAD/NAD-linked_Rdtase_dimer_sf"/>
</dbReference>
<keyword evidence="5" id="KW-0963">Cytoplasm</keyword>
<evidence type="ECO:0000256" key="12">
    <source>
        <dbReference type="ARBA" id="ARBA00049187"/>
    </source>
</evidence>
<evidence type="ECO:0000256" key="2">
    <source>
        <dbReference type="ARBA" id="ARBA00007532"/>
    </source>
</evidence>
<dbReference type="Proteomes" id="UP001458946">
    <property type="component" value="Unassembled WGS sequence"/>
</dbReference>
<evidence type="ECO:0000256" key="10">
    <source>
        <dbReference type="ARBA" id="ARBA00023157"/>
    </source>
</evidence>
<sequence>MAALIAQSSWPTAFNLSPLQELSPSLPSGRLLSAMDSFDVLVIGGGPAGYVAAIRSAQLGLKTACVDAFERGGKASLGGTCLNVGCIPSKAMLDSSEKFEMINHEAAEHGIMVQGVAVDLSKTLARKEAVVDKLTSGIAYLFKKNKVTSFFGLGKLVRQEEDGWVVDAAGTEVKAKNVIIATGSSPRSLPDVPFGGNIVENSGALALTEVPAKLGVIGAGVIGLELGSVWRRLGAQVTVLEALPAFLMAADDAVAREALKQFKAQGLDFHFGIKISEVKQDKSGVTVTYEENGVSTTAQFDKLIVSIGRVPNTQGLGAEAAGLALDERGFVKVEHGYKTNLPHVYAIGDVIGGAMLAHKAEEEGVALAEMLAGQAGHVNYDVIPWVIYTSPEIAWAGLTEKQAKDKGLSVKTGQFPFSANGRALGHGDPRGFVKVVADATTDKILGVHMIGSGVSELIAEAVAVMEFGGSSEDLGRTVHAHPTLSEAVKEAALGVTKSAIHI</sequence>
<dbReference type="Gene3D" id="3.50.50.60">
    <property type="entry name" value="FAD/NAD(P)-binding domain"/>
    <property type="match status" value="2"/>
</dbReference>
<organism evidence="16 17">
    <name type="scientific">Deinococcus xinjiangensis</name>
    <dbReference type="NCBI Taxonomy" id="457454"/>
    <lineage>
        <taxon>Bacteria</taxon>
        <taxon>Thermotogati</taxon>
        <taxon>Deinococcota</taxon>
        <taxon>Deinococci</taxon>
        <taxon>Deinococcales</taxon>
        <taxon>Deinococcaceae</taxon>
        <taxon>Deinococcus</taxon>
    </lineage>
</organism>
<evidence type="ECO:0000256" key="13">
    <source>
        <dbReference type="RuleBase" id="RU003692"/>
    </source>
</evidence>
<keyword evidence="10" id="KW-1015">Disulfide bond</keyword>
<evidence type="ECO:0000256" key="6">
    <source>
        <dbReference type="ARBA" id="ARBA00022630"/>
    </source>
</evidence>
<comment type="catalytic activity">
    <reaction evidence="12 13">
        <text>N(6)-[(R)-dihydrolipoyl]-L-lysyl-[protein] + NAD(+) = N(6)-[(R)-lipoyl]-L-lysyl-[protein] + NADH + H(+)</text>
        <dbReference type="Rhea" id="RHEA:15045"/>
        <dbReference type="Rhea" id="RHEA-COMP:10474"/>
        <dbReference type="Rhea" id="RHEA-COMP:10475"/>
        <dbReference type="ChEBI" id="CHEBI:15378"/>
        <dbReference type="ChEBI" id="CHEBI:57540"/>
        <dbReference type="ChEBI" id="CHEBI:57945"/>
        <dbReference type="ChEBI" id="CHEBI:83099"/>
        <dbReference type="ChEBI" id="CHEBI:83100"/>
        <dbReference type="EC" id="1.8.1.4"/>
    </reaction>
</comment>
<dbReference type="PANTHER" id="PTHR22912:SF224">
    <property type="entry name" value="DIHYDROLIPOYL DEHYDROGENASE"/>
    <property type="match status" value="1"/>
</dbReference>
<dbReference type="PROSITE" id="PS00076">
    <property type="entry name" value="PYRIDINE_REDOX_1"/>
    <property type="match status" value="1"/>
</dbReference>
<dbReference type="InterPro" id="IPR050151">
    <property type="entry name" value="Class-I_Pyr_Nuc-Dis_Oxidored"/>
</dbReference>
<evidence type="ECO:0000256" key="8">
    <source>
        <dbReference type="ARBA" id="ARBA00023002"/>
    </source>
</evidence>
<evidence type="ECO:0000259" key="14">
    <source>
        <dbReference type="Pfam" id="PF02852"/>
    </source>
</evidence>
<dbReference type="PIRSF" id="PIRSF000350">
    <property type="entry name" value="Mercury_reductase_MerA"/>
    <property type="match status" value="1"/>
</dbReference>
<dbReference type="PRINTS" id="PR00411">
    <property type="entry name" value="PNDRDTASEI"/>
</dbReference>
<feature type="domain" description="Pyridine nucleotide-disulphide oxidoreductase dimerisation" evidence="14">
    <location>
        <begin position="383"/>
        <end position="492"/>
    </location>
</feature>
<evidence type="ECO:0000313" key="16">
    <source>
        <dbReference type="EMBL" id="GAA5502757.1"/>
    </source>
</evidence>
<evidence type="ECO:0000256" key="4">
    <source>
        <dbReference type="ARBA" id="ARBA00016961"/>
    </source>
</evidence>
<comment type="caution">
    <text evidence="16">The sequence shown here is derived from an EMBL/GenBank/DDBJ whole genome shotgun (WGS) entry which is preliminary data.</text>
</comment>
<evidence type="ECO:0000256" key="11">
    <source>
        <dbReference type="ARBA" id="ARBA00023284"/>
    </source>
</evidence>
<dbReference type="InterPro" id="IPR036188">
    <property type="entry name" value="FAD/NAD-bd_sf"/>
</dbReference>
<feature type="domain" description="FAD/NAD(P)-binding" evidence="15">
    <location>
        <begin position="38"/>
        <end position="364"/>
    </location>
</feature>
<reference evidence="16 17" key="1">
    <citation type="submission" date="2024-02" db="EMBL/GenBank/DDBJ databases">
        <title>Deinococcus xinjiangensis NBRC 107630.</title>
        <authorList>
            <person name="Ichikawa N."/>
            <person name="Katano-Makiyama Y."/>
            <person name="Hidaka K."/>
        </authorList>
    </citation>
    <scope>NUCLEOTIDE SEQUENCE [LARGE SCALE GENOMIC DNA]</scope>
    <source>
        <strain evidence="16 17">NBRC 107630</strain>
    </source>
</reference>
<dbReference type="PANTHER" id="PTHR22912">
    <property type="entry name" value="DISULFIDE OXIDOREDUCTASE"/>
    <property type="match status" value="1"/>
</dbReference>
<dbReference type="SUPFAM" id="SSF55424">
    <property type="entry name" value="FAD/NAD-linked reductases, dimerisation (C-terminal) domain"/>
    <property type="match status" value="1"/>
</dbReference>
<dbReference type="Pfam" id="PF07992">
    <property type="entry name" value="Pyr_redox_2"/>
    <property type="match status" value="1"/>
</dbReference>
<evidence type="ECO:0000256" key="5">
    <source>
        <dbReference type="ARBA" id="ARBA00022490"/>
    </source>
</evidence>
<proteinExistence type="inferred from homology"/>
<name>A0ABP9VBY8_9DEIO</name>
<keyword evidence="8 13" id="KW-0560">Oxidoreductase</keyword>
<keyword evidence="6 13" id="KW-0285">Flavoprotein</keyword>
<evidence type="ECO:0000256" key="3">
    <source>
        <dbReference type="ARBA" id="ARBA00012608"/>
    </source>
</evidence>
<comment type="similarity">
    <text evidence="2 13">Belongs to the class-I pyridine nucleotide-disulfide oxidoreductase family.</text>
</comment>
<accession>A0ABP9VBY8</accession>
<evidence type="ECO:0000259" key="15">
    <source>
        <dbReference type="Pfam" id="PF07992"/>
    </source>
</evidence>
<dbReference type="NCBIfam" id="TIGR01350">
    <property type="entry name" value="lipoamide_DH"/>
    <property type="match status" value="1"/>
</dbReference>
<keyword evidence="11 13" id="KW-0676">Redox-active center</keyword>
<dbReference type="EMBL" id="BAABRN010000029">
    <property type="protein sequence ID" value="GAA5502757.1"/>
    <property type="molecule type" value="Genomic_DNA"/>
</dbReference>
<dbReference type="InterPro" id="IPR023753">
    <property type="entry name" value="FAD/NAD-binding_dom"/>
</dbReference>
<keyword evidence="9 13" id="KW-0520">NAD</keyword>
<dbReference type="InterPro" id="IPR006258">
    <property type="entry name" value="Lipoamide_DH"/>
</dbReference>
<comment type="miscellaneous">
    <text evidence="13">The active site is a redox-active disulfide bond.</text>
</comment>
<evidence type="ECO:0000256" key="9">
    <source>
        <dbReference type="ARBA" id="ARBA00023027"/>
    </source>
</evidence>
<comment type="cofactor">
    <cofactor evidence="13">
        <name>FAD</name>
        <dbReference type="ChEBI" id="CHEBI:57692"/>
    </cofactor>
    <text evidence="13">Binds 1 FAD per subunit.</text>
</comment>
<evidence type="ECO:0000256" key="7">
    <source>
        <dbReference type="ARBA" id="ARBA00022827"/>
    </source>
</evidence>